<dbReference type="Gene3D" id="3.20.20.30">
    <property type="entry name" value="Luciferase-like domain"/>
    <property type="match status" value="1"/>
</dbReference>
<evidence type="ECO:0000313" key="3">
    <source>
        <dbReference type="EMBL" id="MFC4908144.1"/>
    </source>
</evidence>
<feature type="domain" description="Luciferase-like" evidence="2">
    <location>
        <begin position="21"/>
        <end position="235"/>
    </location>
</feature>
<dbReference type="Proteomes" id="UP001595872">
    <property type="component" value="Unassembled WGS sequence"/>
</dbReference>
<organism evidence="3 4">
    <name type="scientific">Actinomadura gamaensis</name>
    <dbReference type="NCBI Taxonomy" id="1763541"/>
    <lineage>
        <taxon>Bacteria</taxon>
        <taxon>Bacillati</taxon>
        <taxon>Actinomycetota</taxon>
        <taxon>Actinomycetes</taxon>
        <taxon>Streptosporangiales</taxon>
        <taxon>Thermomonosporaceae</taxon>
        <taxon>Actinomadura</taxon>
    </lineage>
</organism>
<keyword evidence="4" id="KW-1185">Reference proteome</keyword>
<dbReference type="SUPFAM" id="SSF51679">
    <property type="entry name" value="Bacterial luciferase-like"/>
    <property type="match status" value="1"/>
</dbReference>
<sequence>MKIRIGVGPVPERLGDPVPDDLVTELEARGIDSFWLSDLVSSPEAVDPLIGMAYAAGRTERLKLGTGVLVLPGRNPAVVAAQLASLAALAPGRVLPVFGVRAARPADRPVYAVARGSRARVFEEGLRVVRALLTEPVVTHRGEFFELDAASVAPLPSKPLDLWLSGRAPVGMDRVGRLGDGWLGSFVTPVEAGTCRAQILAAAARAGRSIEDDHYGTYLTVVTEDADQRAVDALLSRLREDRPEVGDPRALLCWGWADARAQLRRFVDVGLSKFVVRPAGTVASRRAFLDAFQAELLPLQN</sequence>
<proteinExistence type="predicted"/>
<evidence type="ECO:0000259" key="2">
    <source>
        <dbReference type="Pfam" id="PF00296"/>
    </source>
</evidence>
<dbReference type="PANTHER" id="PTHR43244">
    <property type="match status" value="1"/>
</dbReference>
<dbReference type="Pfam" id="PF00296">
    <property type="entry name" value="Bac_luciferase"/>
    <property type="match status" value="1"/>
</dbReference>
<name>A0ABV9TWS0_9ACTN</name>
<gene>
    <name evidence="3" type="ORF">ACFPCY_12490</name>
</gene>
<accession>A0ABV9TWS0</accession>
<dbReference type="PANTHER" id="PTHR43244:SF1">
    <property type="entry name" value="5,10-METHYLENETETRAHYDROMETHANOPTERIN REDUCTASE"/>
    <property type="match status" value="1"/>
</dbReference>
<dbReference type="InterPro" id="IPR036661">
    <property type="entry name" value="Luciferase-like_sf"/>
</dbReference>
<reference evidence="4" key="1">
    <citation type="journal article" date="2019" name="Int. J. Syst. Evol. Microbiol.">
        <title>The Global Catalogue of Microorganisms (GCM) 10K type strain sequencing project: providing services to taxonomists for standard genome sequencing and annotation.</title>
        <authorList>
            <consortium name="The Broad Institute Genomics Platform"/>
            <consortium name="The Broad Institute Genome Sequencing Center for Infectious Disease"/>
            <person name="Wu L."/>
            <person name="Ma J."/>
        </authorList>
    </citation>
    <scope>NUCLEOTIDE SEQUENCE [LARGE SCALE GENOMIC DNA]</scope>
    <source>
        <strain evidence="4">KLKA75</strain>
    </source>
</reference>
<protein>
    <submittedName>
        <fullName evidence="3">TIGR03854 family LLM class F420-dependent oxidoreductase</fullName>
    </submittedName>
</protein>
<dbReference type="InterPro" id="IPR011251">
    <property type="entry name" value="Luciferase-like_dom"/>
</dbReference>
<keyword evidence="1" id="KW-0560">Oxidoreductase</keyword>
<evidence type="ECO:0000256" key="1">
    <source>
        <dbReference type="ARBA" id="ARBA00023002"/>
    </source>
</evidence>
<dbReference type="NCBIfam" id="TIGR03854">
    <property type="entry name" value="F420_MSMEG_3544"/>
    <property type="match status" value="1"/>
</dbReference>
<evidence type="ECO:0000313" key="4">
    <source>
        <dbReference type="Proteomes" id="UP001595872"/>
    </source>
</evidence>
<dbReference type="InterPro" id="IPR022402">
    <property type="entry name" value="F420_OxRdatse_MSMEG3544_pred"/>
</dbReference>
<dbReference type="RefSeq" id="WP_378254492.1">
    <property type="nucleotide sequence ID" value="NZ_JBHSIT010000003.1"/>
</dbReference>
<comment type="caution">
    <text evidence="3">The sequence shown here is derived from an EMBL/GenBank/DDBJ whole genome shotgun (WGS) entry which is preliminary data.</text>
</comment>
<dbReference type="InterPro" id="IPR050564">
    <property type="entry name" value="F420-G6PD/mer"/>
</dbReference>
<dbReference type="EMBL" id="JBHSIT010000003">
    <property type="protein sequence ID" value="MFC4908144.1"/>
    <property type="molecule type" value="Genomic_DNA"/>
</dbReference>